<keyword evidence="4 6" id="KW-1133">Transmembrane helix</keyword>
<accession>A0A561Q273</accession>
<dbReference type="InterPro" id="IPR050250">
    <property type="entry name" value="Macrolide_Exporter_MacB"/>
</dbReference>
<evidence type="ECO:0000259" key="8">
    <source>
        <dbReference type="Pfam" id="PF12704"/>
    </source>
</evidence>
<feature type="transmembrane region" description="Helical" evidence="6">
    <location>
        <begin position="727"/>
        <end position="750"/>
    </location>
</feature>
<dbReference type="RefSeq" id="WP_145661353.1">
    <property type="nucleotide sequence ID" value="NZ_VIWO01000001.1"/>
</dbReference>
<reference evidence="9 10" key="1">
    <citation type="submission" date="2019-06" db="EMBL/GenBank/DDBJ databases">
        <title>Sorghum-associated microbial communities from plants grown in Nebraska, USA.</title>
        <authorList>
            <person name="Schachtman D."/>
        </authorList>
    </citation>
    <scope>NUCLEOTIDE SEQUENCE [LARGE SCALE GENOMIC DNA]</scope>
    <source>
        <strain evidence="9 10">1209</strain>
    </source>
</reference>
<keyword evidence="5 6" id="KW-0472">Membrane</keyword>
<feature type="transmembrane region" description="Helical" evidence="6">
    <location>
        <begin position="672"/>
        <end position="697"/>
    </location>
</feature>
<evidence type="ECO:0000256" key="5">
    <source>
        <dbReference type="ARBA" id="ARBA00023136"/>
    </source>
</evidence>
<dbReference type="InterPro" id="IPR025857">
    <property type="entry name" value="MacB_PCD"/>
</dbReference>
<dbReference type="GO" id="GO:0022857">
    <property type="term" value="F:transmembrane transporter activity"/>
    <property type="evidence" value="ECO:0007669"/>
    <property type="project" value="TreeGrafter"/>
</dbReference>
<evidence type="ECO:0000256" key="6">
    <source>
        <dbReference type="SAM" id="Phobius"/>
    </source>
</evidence>
<feature type="transmembrane region" description="Helical" evidence="6">
    <location>
        <begin position="21"/>
        <end position="39"/>
    </location>
</feature>
<evidence type="ECO:0000259" key="7">
    <source>
        <dbReference type="Pfam" id="PF02687"/>
    </source>
</evidence>
<evidence type="ECO:0000256" key="1">
    <source>
        <dbReference type="ARBA" id="ARBA00004651"/>
    </source>
</evidence>
<dbReference type="OrthoDB" id="5933722at2"/>
<evidence type="ECO:0000256" key="4">
    <source>
        <dbReference type="ARBA" id="ARBA00022989"/>
    </source>
</evidence>
<evidence type="ECO:0000256" key="2">
    <source>
        <dbReference type="ARBA" id="ARBA00022475"/>
    </source>
</evidence>
<proteinExistence type="predicted"/>
<feature type="transmembrane region" description="Helical" evidence="6">
    <location>
        <begin position="336"/>
        <end position="362"/>
    </location>
</feature>
<dbReference type="PANTHER" id="PTHR30572">
    <property type="entry name" value="MEMBRANE COMPONENT OF TRANSPORTER-RELATED"/>
    <property type="match status" value="1"/>
</dbReference>
<evidence type="ECO:0000256" key="3">
    <source>
        <dbReference type="ARBA" id="ARBA00022692"/>
    </source>
</evidence>
<protein>
    <submittedName>
        <fullName evidence="9">Putative ABC transport system permease protein</fullName>
    </submittedName>
</protein>
<comment type="subcellular location">
    <subcellularLocation>
        <location evidence="1">Cell membrane</location>
        <topology evidence="1">Multi-pass membrane protein</topology>
    </subcellularLocation>
</comment>
<evidence type="ECO:0000313" key="9">
    <source>
        <dbReference type="EMBL" id="TWF44453.1"/>
    </source>
</evidence>
<name>A0A561Q273_9BACT</name>
<dbReference type="EMBL" id="VIWO01000001">
    <property type="protein sequence ID" value="TWF44453.1"/>
    <property type="molecule type" value="Genomic_DNA"/>
</dbReference>
<dbReference type="PANTHER" id="PTHR30572:SF18">
    <property type="entry name" value="ABC-TYPE MACROLIDE FAMILY EXPORT SYSTEM PERMEASE COMPONENT 2"/>
    <property type="match status" value="1"/>
</dbReference>
<evidence type="ECO:0000313" key="10">
    <source>
        <dbReference type="Proteomes" id="UP000320811"/>
    </source>
</evidence>
<gene>
    <name evidence="9" type="ORF">FHW36_101373</name>
</gene>
<feature type="domain" description="ABC3 transporter permease C-terminal" evidence="7">
    <location>
        <begin position="675"/>
        <end position="788"/>
    </location>
</feature>
<dbReference type="GO" id="GO:0005886">
    <property type="term" value="C:plasma membrane"/>
    <property type="evidence" value="ECO:0007669"/>
    <property type="project" value="UniProtKB-SubCell"/>
</dbReference>
<feature type="transmembrane region" description="Helical" evidence="6">
    <location>
        <begin position="431"/>
        <end position="451"/>
    </location>
</feature>
<keyword evidence="3 6" id="KW-0812">Transmembrane</keyword>
<dbReference type="Pfam" id="PF02687">
    <property type="entry name" value="FtsX"/>
    <property type="match status" value="2"/>
</dbReference>
<feature type="domain" description="ABC3 transporter permease C-terminal" evidence="7">
    <location>
        <begin position="296"/>
        <end position="408"/>
    </location>
</feature>
<keyword evidence="2" id="KW-1003">Cell membrane</keyword>
<sequence>MFKRYIIITLRNLKKQRLFTFINIAGLAVSMAVCLIVLISTRANLSYDNFHPDISRIWRVTTRVVTPDGRKFHMASTPLPMAEALKNNYTGIEQTVPLYNALFGEGKTDQKKLNVRGTFTTSAFFSVFGFKLAAGNPETALSAPNNIVLSAETAQRFFGTADPIGKVIRFDKLGSYIVSGVLQPAPSLSHIDFDALGSLSSVPGLEQSKALESRTQNWDVVQGSYTYVKMRPGEGKSVLEAAIADIGHRYDELPGKGKGSLAFEPQALSKITPSRELYDDFGGGPPWGKMLAELGVALGLLICACFNYTNLSIVRSLQRAKEVGVRKVNGAHRWQIFIQFIVESVFMCLLSLILAVILLLVMQSTHFNALPVPDVNLLDWRLLLWFLAFSIVTGAVAGTIPAWALSAFQPAKVLKNLVDIKLFGGLGLRKSLIVVQFTLSIAAMLFLVTVYRQFSYKATMDMGFYRKDILNVPLADVDFQRMKERMEQLKGVSMVTASSGTLGMPRHCRFFELKTNESKDKIQFGYYAADADFIKVMHLKLVAGTTFPAAASRDKEQYLIVNERALQVMGVKSAPDAIGKTLWMNDSTAMSIIGVVQDFNYQPMEVNIGPMALRFRPAEFGQLQMAMVAGDKEQEIAGVKSVWQELHPGETFSAEWMDEQLASRNGQEVISMLGFLVFISTLISALGLLGIVAYTSFTRRKEISIRKVLGATAPGLLVLLSKNYMRLIIIAGCIALPIGYLGSMFFLQIFAYRVSIGILPMLGGFLTLALLALITIFSQTWRAVGINPADNLRND</sequence>
<feature type="transmembrane region" description="Helical" evidence="6">
    <location>
        <begin position="382"/>
        <end position="405"/>
    </location>
</feature>
<organism evidence="9 10">
    <name type="scientific">Chitinophaga polysaccharea</name>
    <dbReference type="NCBI Taxonomy" id="1293035"/>
    <lineage>
        <taxon>Bacteria</taxon>
        <taxon>Pseudomonadati</taxon>
        <taxon>Bacteroidota</taxon>
        <taxon>Chitinophagia</taxon>
        <taxon>Chitinophagales</taxon>
        <taxon>Chitinophagaceae</taxon>
        <taxon>Chitinophaga</taxon>
    </lineage>
</organism>
<feature type="transmembrane region" description="Helical" evidence="6">
    <location>
        <begin position="756"/>
        <end position="777"/>
    </location>
</feature>
<dbReference type="Pfam" id="PF12704">
    <property type="entry name" value="MacB_PCD"/>
    <property type="match status" value="1"/>
</dbReference>
<dbReference type="InterPro" id="IPR003838">
    <property type="entry name" value="ABC3_permease_C"/>
</dbReference>
<feature type="domain" description="MacB-like periplasmic core" evidence="8">
    <location>
        <begin position="20"/>
        <end position="245"/>
    </location>
</feature>
<comment type="caution">
    <text evidence="9">The sequence shown here is derived from an EMBL/GenBank/DDBJ whole genome shotgun (WGS) entry which is preliminary data.</text>
</comment>
<dbReference type="AlphaFoldDB" id="A0A561Q273"/>
<keyword evidence="10" id="KW-1185">Reference proteome</keyword>
<dbReference type="Proteomes" id="UP000320811">
    <property type="component" value="Unassembled WGS sequence"/>
</dbReference>